<keyword evidence="2" id="KW-1185">Reference proteome</keyword>
<dbReference type="EMBL" id="JAGFNK010000396">
    <property type="protein sequence ID" value="KAI9451026.1"/>
    <property type="molecule type" value="Genomic_DNA"/>
</dbReference>
<evidence type="ECO:0000313" key="2">
    <source>
        <dbReference type="Proteomes" id="UP001207468"/>
    </source>
</evidence>
<gene>
    <name evidence="1" type="ORF">F5148DRAFT_957601</name>
</gene>
<comment type="caution">
    <text evidence="1">The sequence shown here is derived from an EMBL/GenBank/DDBJ whole genome shotgun (WGS) entry which is preliminary data.</text>
</comment>
<sequence>EIGVQINSTHCIEMEGANSITNWTLDCAEHVPMQVGSIPFKIHTYVEECAPFWLLLGRPFHCLLLCRLEDLPSGEVQVSICD</sequence>
<reference evidence="1" key="1">
    <citation type="submission" date="2021-03" db="EMBL/GenBank/DDBJ databases">
        <title>Evolutionary priming and transition to the ectomycorrhizal habit in an iconic lineage of mushroom-forming fungi: is preadaptation a requirement?</title>
        <authorList>
            <consortium name="DOE Joint Genome Institute"/>
            <person name="Looney B.P."/>
            <person name="Miyauchi S."/>
            <person name="Morin E."/>
            <person name="Drula E."/>
            <person name="Courty P.E."/>
            <person name="Chicoki N."/>
            <person name="Fauchery L."/>
            <person name="Kohler A."/>
            <person name="Kuo A."/>
            <person name="LaButti K."/>
            <person name="Pangilinan J."/>
            <person name="Lipzen A."/>
            <person name="Riley R."/>
            <person name="Andreopoulos W."/>
            <person name="He G."/>
            <person name="Johnson J."/>
            <person name="Barry K.W."/>
            <person name="Grigoriev I.V."/>
            <person name="Nagy L."/>
            <person name="Hibbett D."/>
            <person name="Henrissat B."/>
            <person name="Matheny P.B."/>
            <person name="Labbe J."/>
            <person name="Martin A.F."/>
        </authorList>
    </citation>
    <scope>NUCLEOTIDE SEQUENCE</scope>
    <source>
        <strain evidence="1">BPL698</strain>
    </source>
</reference>
<dbReference type="Proteomes" id="UP001207468">
    <property type="component" value="Unassembled WGS sequence"/>
</dbReference>
<feature type="non-terminal residue" evidence="1">
    <location>
        <position position="1"/>
    </location>
</feature>
<name>A0ACC0TVU7_9AGAM</name>
<organism evidence="1 2">
    <name type="scientific">Russula earlei</name>
    <dbReference type="NCBI Taxonomy" id="71964"/>
    <lineage>
        <taxon>Eukaryota</taxon>
        <taxon>Fungi</taxon>
        <taxon>Dikarya</taxon>
        <taxon>Basidiomycota</taxon>
        <taxon>Agaricomycotina</taxon>
        <taxon>Agaricomycetes</taxon>
        <taxon>Russulales</taxon>
        <taxon>Russulaceae</taxon>
        <taxon>Russula</taxon>
    </lineage>
</organism>
<evidence type="ECO:0000313" key="1">
    <source>
        <dbReference type="EMBL" id="KAI9451026.1"/>
    </source>
</evidence>
<protein>
    <submittedName>
        <fullName evidence="1">Uncharacterized protein</fullName>
    </submittedName>
</protein>
<accession>A0ACC0TVU7</accession>
<proteinExistence type="predicted"/>
<feature type="non-terminal residue" evidence="1">
    <location>
        <position position="82"/>
    </location>
</feature>